<dbReference type="EMBL" id="JASBWT010000017">
    <property type="protein sequence ID" value="KAJ9097292.1"/>
    <property type="molecule type" value="Genomic_DNA"/>
</dbReference>
<keyword evidence="2" id="KW-1185">Reference proteome</keyword>
<dbReference type="Proteomes" id="UP001227268">
    <property type="component" value="Unassembled WGS sequence"/>
</dbReference>
<accession>A0ACC2VFF0</accession>
<evidence type="ECO:0000313" key="2">
    <source>
        <dbReference type="Proteomes" id="UP001227268"/>
    </source>
</evidence>
<gene>
    <name evidence="1" type="ORF">QFC21_004961</name>
</gene>
<proteinExistence type="predicted"/>
<evidence type="ECO:0000313" key="1">
    <source>
        <dbReference type="EMBL" id="KAJ9097292.1"/>
    </source>
</evidence>
<sequence length="1034" mass="115938">MSDSTNPPLPAEPEPVPASATVTNTTSPSPEQPPLPDEPAPTSHVSSRPSATVAEETEDEDAPIAGVNKGKGKQAAESTSTDDDKEEDGEEWDPSAAESRSLKDRKAAEEKPIPTAAGGAAASEDTGGWQAIWAPAQNAYYFWNANTGAVQWENPLAPAATAEQASTNTGTDVQPPLPDETPLPANTATWNPSGYTSSVLPGTTATDASTSTLPPIDPALAHLLPASQRSHGTGTTSSSDAHLYQTAQFNARTGRFTANDYQYTVDHLAEANRAKRQEMAYFDVAEWEREREEEHMRKRRAAEEEGGDDRPKKLTKKDMISQAQFLLSLFAPRLVRLHSDCRDMSNYRLPAGTETIRFRRPTAGPNAVKANTEGEVDKFGGKYAQDVKAWKRRHMGLLQDLVGRTAMKVGRYSLSRALCLSHPDVPHPALCLFPLVFNFFEPLHYFVYNAGFQTWELSPEYAVRSWAYILLHWPFAQIAPTAMSLPKRASFFCLRIGLGVICSICEAKFYRSVAENLNERAGRYTLFIFMFSAGMWNAGVSFLPSSFAMYMTMLGYAYYLRPSTNDRIGDRRVMMGTISFALGAILGWPFAALLGLPFVFEELFVKSGDEAVGDEAVFDWRVDRIGRLIKSVVFAAAFAIPVFAFDSWAYGKRTFPTLNILLYNLFSGKGPELYGTEPPSFYLKNLFLNFNFVLPLALFSLPALAITYMFDFRRLGVSLTKPKPGQSSPYTLVALRLSGFYLWLIVMTLQPHKEERFMYPAYPLMVMNAAVSVFLIRGWAETAYIKATTSSYRASQTRLFSYLTLGIVLPIMILGVSRIYALGHFYRSPYDVIYHFQYTEVPKLLRAAGYEPIPPPEEYRDKREEQGYSDEWDYSVLGKIEPKLRLCYGKEWHRFLGSYLVPEGIEVDWIRTEFDGAMPRRWEPSHSRAGSWWPRQETRITRPGKFNDDNVESPLTGTYVDPSECTYLIDSSMPSQPPTTAEPAYTSSDEWERLYCEPFLDAAASKWWARILYLPGKSAEAGRTWGEYCLLKRK</sequence>
<organism evidence="1 2">
    <name type="scientific">Naganishia friedmannii</name>
    <dbReference type="NCBI Taxonomy" id="89922"/>
    <lineage>
        <taxon>Eukaryota</taxon>
        <taxon>Fungi</taxon>
        <taxon>Dikarya</taxon>
        <taxon>Basidiomycota</taxon>
        <taxon>Agaricomycotina</taxon>
        <taxon>Tremellomycetes</taxon>
        <taxon>Filobasidiales</taxon>
        <taxon>Filobasidiaceae</taxon>
        <taxon>Naganishia</taxon>
    </lineage>
</organism>
<name>A0ACC2VFF0_9TREE</name>
<protein>
    <submittedName>
        <fullName evidence="1">Uncharacterized protein</fullName>
    </submittedName>
</protein>
<reference evidence="1" key="1">
    <citation type="submission" date="2023-04" db="EMBL/GenBank/DDBJ databases">
        <title>Draft Genome sequencing of Naganishia species isolated from polar environments using Oxford Nanopore Technology.</title>
        <authorList>
            <person name="Leo P."/>
            <person name="Venkateswaran K."/>
        </authorList>
    </citation>
    <scope>NUCLEOTIDE SEQUENCE</scope>
    <source>
        <strain evidence="1">MNA-CCFEE 5423</strain>
    </source>
</reference>
<comment type="caution">
    <text evidence="1">The sequence shown here is derived from an EMBL/GenBank/DDBJ whole genome shotgun (WGS) entry which is preliminary data.</text>
</comment>